<gene>
    <name evidence="1" type="ORF">LARSCL_LOCUS21054</name>
</gene>
<dbReference type="AlphaFoldDB" id="A0AAV2BUC9"/>
<keyword evidence="2" id="KW-1185">Reference proteome</keyword>
<organism evidence="1 2">
    <name type="scientific">Larinioides sclopetarius</name>
    <dbReference type="NCBI Taxonomy" id="280406"/>
    <lineage>
        <taxon>Eukaryota</taxon>
        <taxon>Metazoa</taxon>
        <taxon>Ecdysozoa</taxon>
        <taxon>Arthropoda</taxon>
        <taxon>Chelicerata</taxon>
        <taxon>Arachnida</taxon>
        <taxon>Araneae</taxon>
        <taxon>Araneomorphae</taxon>
        <taxon>Entelegynae</taxon>
        <taxon>Araneoidea</taxon>
        <taxon>Araneidae</taxon>
        <taxon>Larinioides</taxon>
    </lineage>
</organism>
<reference evidence="1 2" key="1">
    <citation type="submission" date="2024-04" db="EMBL/GenBank/DDBJ databases">
        <authorList>
            <person name="Rising A."/>
            <person name="Reimegard J."/>
            <person name="Sonavane S."/>
            <person name="Akerstrom W."/>
            <person name="Nylinder S."/>
            <person name="Hedman E."/>
            <person name="Kallberg Y."/>
        </authorList>
    </citation>
    <scope>NUCLEOTIDE SEQUENCE [LARGE SCALE GENOMIC DNA]</scope>
</reference>
<protein>
    <submittedName>
        <fullName evidence="1">Uncharacterized protein</fullName>
    </submittedName>
</protein>
<dbReference type="Proteomes" id="UP001497382">
    <property type="component" value="Unassembled WGS sequence"/>
</dbReference>
<proteinExistence type="predicted"/>
<evidence type="ECO:0000313" key="2">
    <source>
        <dbReference type="Proteomes" id="UP001497382"/>
    </source>
</evidence>
<accession>A0AAV2BUC9</accession>
<dbReference type="EMBL" id="CAXIEN010000479">
    <property type="protein sequence ID" value="CAL1298908.1"/>
    <property type="molecule type" value="Genomic_DNA"/>
</dbReference>
<evidence type="ECO:0000313" key="1">
    <source>
        <dbReference type="EMBL" id="CAL1298908.1"/>
    </source>
</evidence>
<comment type="caution">
    <text evidence="1">The sequence shown here is derived from an EMBL/GenBank/DDBJ whole genome shotgun (WGS) entry which is preliminary data.</text>
</comment>
<sequence>MIKTQDHAEPIFKTGTTTRKLESARSSFMAAVTATETDIIPKKSAKVTVRKYVKHTKDFASNSKLAIEILIIVKL</sequence>
<name>A0AAV2BUC9_9ARAC</name>